<dbReference type="GO" id="GO:0008892">
    <property type="term" value="F:guanine deaminase activity"/>
    <property type="evidence" value="ECO:0007669"/>
    <property type="project" value="TreeGrafter"/>
</dbReference>
<dbReference type="AlphaFoldDB" id="A0A2V5I2X2"/>
<dbReference type="SUPFAM" id="SSF51556">
    <property type="entry name" value="Metallo-dependent hydrolases"/>
    <property type="match status" value="1"/>
</dbReference>
<evidence type="ECO:0000313" key="7">
    <source>
        <dbReference type="Proteomes" id="UP000248817"/>
    </source>
</evidence>
<keyword evidence="7" id="KW-1185">Reference proteome</keyword>
<protein>
    <submittedName>
        <fullName evidence="6">Guanine deaminase</fullName>
    </submittedName>
</protein>
<evidence type="ECO:0000256" key="4">
    <source>
        <dbReference type="ARBA" id="ARBA00022833"/>
    </source>
</evidence>
<feature type="domain" description="Amidohydrolase-related" evidence="5">
    <location>
        <begin position="93"/>
        <end position="495"/>
    </location>
</feature>
<dbReference type="GO" id="GO:0008270">
    <property type="term" value="F:zinc ion binding"/>
    <property type="evidence" value="ECO:0007669"/>
    <property type="project" value="TreeGrafter"/>
</dbReference>
<dbReference type="Proteomes" id="UP000248817">
    <property type="component" value="Unassembled WGS sequence"/>
</dbReference>
<accession>A0A2V5I2X2</accession>
<dbReference type="PANTHER" id="PTHR11271:SF6">
    <property type="entry name" value="GUANINE DEAMINASE"/>
    <property type="match status" value="1"/>
</dbReference>
<evidence type="ECO:0000313" key="6">
    <source>
        <dbReference type="EMBL" id="PYI31049.1"/>
    </source>
</evidence>
<dbReference type="Gene3D" id="2.30.40.10">
    <property type="entry name" value="Urease, subunit C, domain 1"/>
    <property type="match status" value="1"/>
</dbReference>
<dbReference type="GO" id="GO:0046098">
    <property type="term" value="P:guanine metabolic process"/>
    <property type="evidence" value="ECO:0007669"/>
    <property type="project" value="TreeGrafter"/>
</dbReference>
<name>A0A2V5I2X2_9EURO</name>
<keyword evidence="4" id="KW-0862">Zinc</keyword>
<proteinExistence type="predicted"/>
<organism evidence="6 7">
    <name type="scientific">Aspergillus indologenus CBS 114.80</name>
    <dbReference type="NCBI Taxonomy" id="1450541"/>
    <lineage>
        <taxon>Eukaryota</taxon>
        <taxon>Fungi</taxon>
        <taxon>Dikarya</taxon>
        <taxon>Ascomycota</taxon>
        <taxon>Pezizomycotina</taxon>
        <taxon>Eurotiomycetes</taxon>
        <taxon>Eurotiomycetidae</taxon>
        <taxon>Eurotiales</taxon>
        <taxon>Aspergillaceae</taxon>
        <taxon>Aspergillus</taxon>
        <taxon>Aspergillus subgen. Circumdati</taxon>
    </lineage>
</organism>
<dbReference type="EMBL" id="KZ825507">
    <property type="protein sequence ID" value="PYI31049.1"/>
    <property type="molecule type" value="Genomic_DNA"/>
</dbReference>
<gene>
    <name evidence="6" type="ORF">BP00DRAFT_425846</name>
</gene>
<dbReference type="InterPro" id="IPR011059">
    <property type="entry name" value="Metal-dep_hydrolase_composite"/>
</dbReference>
<evidence type="ECO:0000256" key="1">
    <source>
        <dbReference type="ARBA" id="ARBA00001947"/>
    </source>
</evidence>
<keyword evidence="2" id="KW-0479">Metal-binding</keyword>
<sequence>MVSPMYTLYVGTFIQLPRTTAPDDKHELAITRGALWVSAADGKIKGFDWSIATESDLLTLLKRHGWVLDGAGSRSSVRVKLVRAREDHNEFFFPGFIDTHIHAPQYPNTGLFGSATLLDWLQTYTFPMEASFASPASLPSLPPPTAYRAYSQVIARTLSHGTTTASYYATIHVPATNLLASLAHQRGQRALIGRVCMDNPATCPTTLIDESPEDSIHNTEAVIAHIHSLAPATSKETLVKPILTPRFAPSCTPAALSGLAALAKQYKPPLHIQTHIAENVNEIALVRQQFPACTDYASVYDTAGLLTPRTILAHAVHFSAAERSLVASRGAKVSHCPASNSALGSGICPVRWLRRGGVVVGLGSDVSGGYSVGLLEAVRQACLVSRFVRFVHPADEEKGADGVVSVEEALYLATRGGAAVVDLPDLIGGFDLGMAWDAQLIRLGRFTPAGLWGSAGAEGNVDVFGTESWTEKVHKWVWSGDDRNVRAVWVQGRLVHGADGGDVKGRWGRWTWVWGLVGVGAAWVVVRRVHG</sequence>
<dbReference type="InterPro" id="IPR032466">
    <property type="entry name" value="Metal_Hydrolase"/>
</dbReference>
<dbReference type="Gene3D" id="3.20.20.140">
    <property type="entry name" value="Metal-dependent hydrolases"/>
    <property type="match status" value="1"/>
</dbReference>
<dbReference type="GO" id="GO:0005829">
    <property type="term" value="C:cytosol"/>
    <property type="evidence" value="ECO:0007669"/>
    <property type="project" value="TreeGrafter"/>
</dbReference>
<dbReference type="PANTHER" id="PTHR11271">
    <property type="entry name" value="GUANINE DEAMINASE"/>
    <property type="match status" value="1"/>
</dbReference>
<comment type="cofactor">
    <cofactor evidence="1">
        <name>Zn(2+)</name>
        <dbReference type="ChEBI" id="CHEBI:29105"/>
    </cofactor>
</comment>
<dbReference type="Pfam" id="PF01979">
    <property type="entry name" value="Amidohydro_1"/>
    <property type="match status" value="1"/>
</dbReference>
<evidence type="ECO:0000256" key="3">
    <source>
        <dbReference type="ARBA" id="ARBA00022801"/>
    </source>
</evidence>
<dbReference type="InterPro" id="IPR006680">
    <property type="entry name" value="Amidohydro-rel"/>
</dbReference>
<keyword evidence="3" id="KW-0378">Hydrolase</keyword>
<dbReference type="InterPro" id="IPR051607">
    <property type="entry name" value="Metallo-dep_hydrolases"/>
</dbReference>
<evidence type="ECO:0000259" key="5">
    <source>
        <dbReference type="Pfam" id="PF01979"/>
    </source>
</evidence>
<reference evidence="6 7" key="1">
    <citation type="submission" date="2018-02" db="EMBL/GenBank/DDBJ databases">
        <title>The genomes of Aspergillus section Nigri reveals drivers in fungal speciation.</title>
        <authorList>
            <consortium name="DOE Joint Genome Institute"/>
            <person name="Vesth T.C."/>
            <person name="Nybo J."/>
            <person name="Theobald S."/>
            <person name="Brandl J."/>
            <person name="Frisvad J.C."/>
            <person name="Nielsen K.F."/>
            <person name="Lyhne E.K."/>
            <person name="Kogle M.E."/>
            <person name="Kuo A."/>
            <person name="Riley R."/>
            <person name="Clum A."/>
            <person name="Nolan M."/>
            <person name="Lipzen A."/>
            <person name="Salamov A."/>
            <person name="Henrissat B."/>
            <person name="Wiebenga A."/>
            <person name="De vries R.P."/>
            <person name="Grigoriev I.V."/>
            <person name="Mortensen U.H."/>
            <person name="Andersen M.R."/>
            <person name="Baker S.E."/>
        </authorList>
    </citation>
    <scope>NUCLEOTIDE SEQUENCE [LARGE SCALE GENOMIC DNA]</scope>
    <source>
        <strain evidence="6 7">CBS 114.80</strain>
    </source>
</reference>
<evidence type="ECO:0000256" key="2">
    <source>
        <dbReference type="ARBA" id="ARBA00022723"/>
    </source>
</evidence>